<dbReference type="RefSeq" id="WP_129151142.1">
    <property type="nucleotide sequence ID" value="NZ_JBHSDO010000011.1"/>
</dbReference>
<organism evidence="2 3">
    <name type="scientific">Achromobacter aloeverae</name>
    <dbReference type="NCBI Taxonomy" id="1750518"/>
    <lineage>
        <taxon>Bacteria</taxon>
        <taxon>Pseudomonadati</taxon>
        <taxon>Pseudomonadota</taxon>
        <taxon>Betaproteobacteria</taxon>
        <taxon>Burkholderiales</taxon>
        <taxon>Alcaligenaceae</taxon>
        <taxon>Achromobacter</taxon>
    </lineage>
</organism>
<evidence type="ECO:0000313" key="3">
    <source>
        <dbReference type="Proteomes" id="UP000290849"/>
    </source>
</evidence>
<name>A0A4Q1HHX2_9BURK</name>
<gene>
    <name evidence="2" type="ORF">C7R54_14355</name>
</gene>
<comment type="caution">
    <text evidence="2">The sequence shown here is derived from an EMBL/GenBank/DDBJ whole genome shotgun (WGS) entry which is preliminary data.</text>
</comment>
<dbReference type="Proteomes" id="UP000290849">
    <property type="component" value="Unassembled WGS sequence"/>
</dbReference>
<accession>A0A4Q1HHX2</accession>
<keyword evidence="3" id="KW-1185">Reference proteome</keyword>
<dbReference type="AlphaFoldDB" id="A0A4Q1HHX2"/>
<reference evidence="2 3" key="1">
    <citation type="journal article" date="2017" name="Int. J. Syst. Evol. Microbiol.">
        <title>Achromobacter aloeverae sp. nov., isolated from the root of Aloe vera (L.) Burm.f.</title>
        <authorList>
            <person name="Kuncharoen N."/>
            <person name="Muramatsu Y."/>
            <person name="Shibata C."/>
            <person name="Kamakura Y."/>
            <person name="Nakagawa Y."/>
            <person name="Tanasupawat S."/>
        </authorList>
    </citation>
    <scope>NUCLEOTIDE SEQUENCE [LARGE SCALE GENOMIC DNA]</scope>
    <source>
        <strain evidence="2 3">AVA-1</strain>
    </source>
</reference>
<proteinExistence type="predicted"/>
<evidence type="ECO:0000256" key="1">
    <source>
        <dbReference type="SAM" id="MobiDB-lite"/>
    </source>
</evidence>
<dbReference type="EMBL" id="PYAL01000004">
    <property type="protein sequence ID" value="RXN87778.1"/>
    <property type="molecule type" value="Genomic_DNA"/>
</dbReference>
<feature type="region of interest" description="Disordered" evidence="1">
    <location>
        <begin position="178"/>
        <end position="199"/>
    </location>
</feature>
<evidence type="ECO:0000313" key="2">
    <source>
        <dbReference type="EMBL" id="RXN87778.1"/>
    </source>
</evidence>
<dbReference type="OrthoDB" id="9840267at2"/>
<sequence>MGSQQLGITSGMPDLSWQYVGATALGTDSLGLDDTAYKGLCQSAQGESGLGPSKYVNYTDADSALSDAAKICSQAAASSNDDQRRRILDGAEAGRRGGTEAESAALKRVVFSVVASSVAVLGGLYAIRSTGKAAMDGKKEIDANTLRKTQMKAERELGLEAEEMTRKANQAQAKSQELTQAVGGPASGNDAARQARLDADNQRAAALHKAKADGYMKKADAAKQDRAEAAYQREQASMDSQIANSGRTRHLEKARNHSTLASSLSGLASAGTALAGWNDAARIRADADKSQADAYGGLSSANKQASLSQQSEMVNAKKALNNAEYQRLLAVMR</sequence>
<protein>
    <submittedName>
        <fullName evidence="2">Uncharacterized protein</fullName>
    </submittedName>
</protein>